<dbReference type="AlphaFoldDB" id="A0A497EQF5"/>
<protein>
    <submittedName>
        <fullName evidence="1">Uncharacterized protein</fullName>
    </submittedName>
</protein>
<dbReference type="EMBL" id="QMQV01000042">
    <property type="protein sequence ID" value="RLE49302.1"/>
    <property type="molecule type" value="Genomic_DNA"/>
</dbReference>
<gene>
    <name evidence="1" type="ORF">DRJ31_05500</name>
</gene>
<reference evidence="1 2" key="1">
    <citation type="submission" date="2018-06" db="EMBL/GenBank/DDBJ databases">
        <title>Extensive metabolic versatility and redundancy in microbially diverse, dynamic hydrothermal sediments.</title>
        <authorList>
            <person name="Dombrowski N."/>
            <person name="Teske A."/>
            <person name="Baker B.J."/>
        </authorList>
    </citation>
    <scope>NUCLEOTIDE SEQUENCE [LARGE SCALE GENOMIC DNA]</scope>
    <source>
        <strain evidence="1">B66_G16</strain>
    </source>
</reference>
<evidence type="ECO:0000313" key="2">
    <source>
        <dbReference type="Proteomes" id="UP000278475"/>
    </source>
</evidence>
<organism evidence="1 2">
    <name type="scientific">Thermoproteota archaeon</name>
    <dbReference type="NCBI Taxonomy" id="2056631"/>
    <lineage>
        <taxon>Archaea</taxon>
        <taxon>Thermoproteota</taxon>
    </lineage>
</organism>
<proteinExistence type="predicted"/>
<sequence length="157" mass="17553">MPDDVLWLKIGGWFSSECSPVELLDLLYGLNSEFRLLAASMKEFDRRTVRLWLGVSKRVFKAVEGFLSSSMLIEPSNDCQALSSMLCAEVKPVESYAYPLVAAEEYFSSPLSQAVKVLARVDGAFEVVAKPYPDGRKLIKEELKKLALKEVGEDQLN</sequence>
<feature type="non-terminal residue" evidence="1">
    <location>
        <position position="157"/>
    </location>
</feature>
<name>A0A497EQF5_9CREN</name>
<dbReference type="Proteomes" id="UP000278475">
    <property type="component" value="Unassembled WGS sequence"/>
</dbReference>
<comment type="caution">
    <text evidence="1">The sequence shown here is derived from an EMBL/GenBank/DDBJ whole genome shotgun (WGS) entry which is preliminary data.</text>
</comment>
<evidence type="ECO:0000313" key="1">
    <source>
        <dbReference type="EMBL" id="RLE49302.1"/>
    </source>
</evidence>
<accession>A0A497EQF5</accession>